<dbReference type="SUPFAM" id="SSF103473">
    <property type="entry name" value="MFS general substrate transporter"/>
    <property type="match status" value="1"/>
</dbReference>
<organism evidence="8 9">
    <name type="scientific">Sporomusa silvacetica DSM 10669</name>
    <dbReference type="NCBI Taxonomy" id="1123289"/>
    <lineage>
        <taxon>Bacteria</taxon>
        <taxon>Bacillati</taxon>
        <taxon>Bacillota</taxon>
        <taxon>Negativicutes</taxon>
        <taxon>Selenomonadales</taxon>
        <taxon>Sporomusaceae</taxon>
        <taxon>Sporomusa</taxon>
    </lineage>
</organism>
<evidence type="ECO:0000256" key="3">
    <source>
        <dbReference type="ARBA" id="ARBA00022692"/>
    </source>
</evidence>
<evidence type="ECO:0000256" key="2">
    <source>
        <dbReference type="ARBA" id="ARBA00022448"/>
    </source>
</evidence>
<feature type="domain" description="Major facilitator superfamily (MFS) profile" evidence="7">
    <location>
        <begin position="22"/>
        <end position="432"/>
    </location>
</feature>
<feature type="transmembrane region" description="Helical" evidence="6">
    <location>
        <begin position="87"/>
        <end position="107"/>
    </location>
</feature>
<evidence type="ECO:0000256" key="6">
    <source>
        <dbReference type="SAM" id="Phobius"/>
    </source>
</evidence>
<dbReference type="EMBL" id="CP155573">
    <property type="protein sequence ID" value="XFO68292.1"/>
    <property type="molecule type" value="Genomic_DNA"/>
</dbReference>
<evidence type="ECO:0000313" key="8">
    <source>
        <dbReference type="EMBL" id="XFO68292.1"/>
    </source>
</evidence>
<dbReference type="PROSITE" id="PS50850">
    <property type="entry name" value="MFS"/>
    <property type="match status" value="1"/>
</dbReference>
<feature type="transmembrane region" description="Helical" evidence="6">
    <location>
        <begin position="175"/>
        <end position="193"/>
    </location>
</feature>
<dbReference type="Gene3D" id="1.20.1250.20">
    <property type="entry name" value="MFS general substrate transporter like domains"/>
    <property type="match status" value="1"/>
</dbReference>
<proteinExistence type="predicted"/>
<dbReference type="PROSITE" id="PS00217">
    <property type="entry name" value="SUGAR_TRANSPORT_2"/>
    <property type="match status" value="1"/>
</dbReference>
<feature type="transmembrane region" description="Helical" evidence="6">
    <location>
        <begin position="252"/>
        <end position="277"/>
    </location>
</feature>
<dbReference type="InterPro" id="IPR020846">
    <property type="entry name" value="MFS_dom"/>
</dbReference>
<dbReference type="PANTHER" id="PTHR23511:SF14">
    <property type="entry name" value="METABOLITE TRANSPORT PROTEIN YAAU-RELATED"/>
    <property type="match status" value="1"/>
</dbReference>
<keyword evidence="2" id="KW-0813">Transport</keyword>
<feature type="transmembrane region" description="Helical" evidence="6">
    <location>
        <begin position="22"/>
        <end position="44"/>
    </location>
</feature>
<dbReference type="Pfam" id="PF00083">
    <property type="entry name" value="Sugar_tr"/>
    <property type="match status" value="1"/>
</dbReference>
<feature type="transmembrane region" description="Helical" evidence="6">
    <location>
        <begin position="113"/>
        <end position="134"/>
    </location>
</feature>
<reference evidence="8" key="1">
    <citation type="submission" date="2024-05" db="EMBL/GenBank/DDBJ databases">
        <title>Isolation and characterization of Sporomusa carbonis sp. nov., a carboxydotrophic hydrogenogen in the genus of Sporomusa isolated from a charcoal burning pile.</title>
        <authorList>
            <person name="Boeer T."/>
            <person name="Rosenbaum F."/>
            <person name="Eysell L."/>
            <person name="Mueller V."/>
            <person name="Daniel R."/>
            <person name="Poehlein A."/>
        </authorList>
    </citation>
    <scope>NUCLEOTIDE SEQUENCE [LARGE SCALE GENOMIC DNA]</scope>
    <source>
        <strain evidence="8">DSM 10669</strain>
    </source>
</reference>
<feature type="transmembrane region" description="Helical" evidence="6">
    <location>
        <begin position="146"/>
        <end position="169"/>
    </location>
</feature>
<keyword evidence="4 6" id="KW-1133">Transmembrane helix</keyword>
<feature type="transmembrane region" description="Helical" evidence="6">
    <location>
        <begin position="323"/>
        <end position="354"/>
    </location>
</feature>
<evidence type="ECO:0000259" key="7">
    <source>
        <dbReference type="PROSITE" id="PS50850"/>
    </source>
</evidence>
<protein>
    <submittedName>
        <fullName evidence="8">Inner membrane metabolite transport protein YgcS</fullName>
    </submittedName>
</protein>
<keyword evidence="3 6" id="KW-0812">Transmembrane</keyword>
<dbReference type="RefSeq" id="WP_094604077.1">
    <property type="nucleotide sequence ID" value="NZ_CP155573.1"/>
</dbReference>
<gene>
    <name evidence="8" type="primary">ygcS_1</name>
    <name evidence="8" type="ORF">SPSIL_045120</name>
</gene>
<sequence length="447" mass="48636">MENVNQLLGIEDSQLTPFLKKLTIYTSGGPFLDGYILTIIGMALLQLEPELHLDAFWTGMIGAAALIGLLVGGAIFGYVTDLIGRQVMYQIDLVAIIILSVAEMFISTPLELVIVRFLIGIAVGADYPIATALLTEFSPRKYRGAMMGLLASAWYAGAVVAGIAGYLLLDMGPDAWRWMLGSSAIPSIILVAGRWGTPESPRWLVSKGRTEEALSVIQQVYGTHASLADLDEPTTEKTRFSKLLEPDYFRKILFVGLFWTFQVAPCFAIYTFAPQILEAFHLGSGNDWIIGYAIINIFFLTGTIASMSLVNHFGRRPLIIWSFIFMTLSMLVLGVVSGASAWLIFLGFAVYAFFSGPPSALDWIYPNELFPTNVRASAVGVVTAISRIGAAIGTFALPYSLQTIGIGNTMLVSTLLTFLGLIVCIAWAPETKGLTLKETSILTLNKK</sequence>
<dbReference type="InterPro" id="IPR005828">
    <property type="entry name" value="MFS_sugar_transport-like"/>
</dbReference>
<name>A0ABZ3IS80_9FIRM</name>
<keyword evidence="9" id="KW-1185">Reference proteome</keyword>
<dbReference type="InterPro" id="IPR005829">
    <property type="entry name" value="Sugar_transporter_CS"/>
</dbReference>
<dbReference type="PANTHER" id="PTHR23511">
    <property type="entry name" value="SYNAPTIC VESICLE GLYCOPROTEIN 2"/>
    <property type="match status" value="1"/>
</dbReference>
<feature type="transmembrane region" description="Helical" evidence="6">
    <location>
        <begin position="409"/>
        <end position="428"/>
    </location>
</feature>
<evidence type="ECO:0000256" key="4">
    <source>
        <dbReference type="ARBA" id="ARBA00022989"/>
    </source>
</evidence>
<evidence type="ECO:0000313" key="9">
    <source>
        <dbReference type="Proteomes" id="UP000216752"/>
    </source>
</evidence>
<dbReference type="Proteomes" id="UP000216752">
    <property type="component" value="Chromosome"/>
</dbReference>
<feature type="transmembrane region" description="Helical" evidence="6">
    <location>
        <begin position="374"/>
        <end position="397"/>
    </location>
</feature>
<feature type="transmembrane region" description="Helical" evidence="6">
    <location>
        <begin position="56"/>
        <end position="80"/>
    </location>
</feature>
<keyword evidence="5 6" id="KW-0472">Membrane</keyword>
<accession>A0ABZ3IS80</accession>
<feature type="transmembrane region" description="Helical" evidence="6">
    <location>
        <begin position="289"/>
        <end position="311"/>
    </location>
</feature>
<evidence type="ECO:0000256" key="1">
    <source>
        <dbReference type="ARBA" id="ARBA00004651"/>
    </source>
</evidence>
<dbReference type="InterPro" id="IPR036259">
    <property type="entry name" value="MFS_trans_sf"/>
</dbReference>
<comment type="subcellular location">
    <subcellularLocation>
        <location evidence="1">Cell membrane</location>
        <topology evidence="1">Multi-pass membrane protein</topology>
    </subcellularLocation>
</comment>
<evidence type="ECO:0000256" key="5">
    <source>
        <dbReference type="ARBA" id="ARBA00023136"/>
    </source>
</evidence>
<dbReference type="CDD" id="cd17316">
    <property type="entry name" value="MFS_SV2_like"/>
    <property type="match status" value="1"/>
</dbReference>